<sequence length="118" mass="12371">MSTSSFMRSSSRKGVAFGVKPKELPSLEGVMPIRGVAPGPGLPKGVAMGFGVCISFLRGVTPEKSDGCRSGLSPPKRGVCDSRRRARFSASIIMASPFPAGVRCGVRKGVIPSFGVWE</sequence>
<evidence type="ECO:0000313" key="1">
    <source>
        <dbReference type="EMBL" id="JAD74670.1"/>
    </source>
</evidence>
<name>A0A0A9CMS6_ARUDO</name>
<accession>A0A0A9CMS6</accession>
<protein>
    <submittedName>
        <fullName evidence="1">Myb2</fullName>
    </submittedName>
</protein>
<dbReference type="AlphaFoldDB" id="A0A0A9CMS6"/>
<dbReference type="EMBL" id="GBRH01223225">
    <property type="protein sequence ID" value="JAD74670.1"/>
    <property type="molecule type" value="Transcribed_RNA"/>
</dbReference>
<reference evidence="1" key="2">
    <citation type="journal article" date="2015" name="Data Brief">
        <title>Shoot transcriptome of the giant reed, Arundo donax.</title>
        <authorList>
            <person name="Barrero R.A."/>
            <person name="Guerrero F.D."/>
            <person name="Moolhuijzen P."/>
            <person name="Goolsby J.A."/>
            <person name="Tidwell J."/>
            <person name="Bellgard S.E."/>
            <person name="Bellgard M.I."/>
        </authorList>
    </citation>
    <scope>NUCLEOTIDE SEQUENCE</scope>
    <source>
        <tissue evidence="1">Shoot tissue taken approximately 20 cm above the soil surface</tissue>
    </source>
</reference>
<proteinExistence type="predicted"/>
<reference evidence="1" key="1">
    <citation type="submission" date="2014-09" db="EMBL/GenBank/DDBJ databases">
        <authorList>
            <person name="Magalhaes I.L.F."/>
            <person name="Oliveira U."/>
            <person name="Santos F.R."/>
            <person name="Vidigal T.H.D.A."/>
            <person name="Brescovit A.D."/>
            <person name="Santos A.J."/>
        </authorList>
    </citation>
    <scope>NUCLEOTIDE SEQUENCE</scope>
    <source>
        <tissue evidence="1">Shoot tissue taken approximately 20 cm above the soil surface</tissue>
    </source>
</reference>
<organism evidence="1">
    <name type="scientific">Arundo donax</name>
    <name type="common">Giant reed</name>
    <name type="synonym">Donax arundinaceus</name>
    <dbReference type="NCBI Taxonomy" id="35708"/>
    <lineage>
        <taxon>Eukaryota</taxon>
        <taxon>Viridiplantae</taxon>
        <taxon>Streptophyta</taxon>
        <taxon>Embryophyta</taxon>
        <taxon>Tracheophyta</taxon>
        <taxon>Spermatophyta</taxon>
        <taxon>Magnoliopsida</taxon>
        <taxon>Liliopsida</taxon>
        <taxon>Poales</taxon>
        <taxon>Poaceae</taxon>
        <taxon>PACMAD clade</taxon>
        <taxon>Arundinoideae</taxon>
        <taxon>Arundineae</taxon>
        <taxon>Arundo</taxon>
    </lineage>
</organism>